<evidence type="ECO:0000256" key="1">
    <source>
        <dbReference type="SAM" id="MobiDB-lite"/>
    </source>
</evidence>
<evidence type="ECO:0000313" key="3">
    <source>
        <dbReference type="Proteomes" id="UP001239213"/>
    </source>
</evidence>
<organism evidence="2 3">
    <name type="scientific">Colletotrichum cuscutae</name>
    <dbReference type="NCBI Taxonomy" id="1209917"/>
    <lineage>
        <taxon>Eukaryota</taxon>
        <taxon>Fungi</taxon>
        <taxon>Dikarya</taxon>
        <taxon>Ascomycota</taxon>
        <taxon>Pezizomycotina</taxon>
        <taxon>Sordariomycetes</taxon>
        <taxon>Hypocreomycetidae</taxon>
        <taxon>Glomerellales</taxon>
        <taxon>Glomerellaceae</taxon>
        <taxon>Colletotrichum</taxon>
        <taxon>Colletotrichum acutatum species complex</taxon>
    </lineage>
</organism>
<feature type="region of interest" description="Disordered" evidence="1">
    <location>
        <begin position="152"/>
        <end position="197"/>
    </location>
</feature>
<name>A0AAI9XN96_9PEZI</name>
<feature type="compositionally biased region" description="Basic and acidic residues" evidence="1">
    <location>
        <begin position="10"/>
        <end position="20"/>
    </location>
</feature>
<dbReference type="Proteomes" id="UP001239213">
    <property type="component" value="Unassembled WGS sequence"/>
</dbReference>
<dbReference type="AlphaFoldDB" id="A0AAI9XN96"/>
<protein>
    <submittedName>
        <fullName evidence="2">Uncharacterized protein</fullName>
    </submittedName>
</protein>
<evidence type="ECO:0000313" key="2">
    <source>
        <dbReference type="EMBL" id="KAK1456902.1"/>
    </source>
</evidence>
<sequence>MVATGLGDQEQEREREKRGMGWEVPLMWRGEMGKGKGGGVMSKDGGDGAARNQRIVGEKEWAAVVAGADNALRGEVPVRTARPSGYSAGANRGWEFQKHGQGTCPGLGFGAKLSLVRPDLDGDDDQECLPAGVDPHPGLCNVEITATGPITSGEELGEVSSSQRLPATKPKSPGVPGVSGREKNRGKGSRTGLPGLTGLEKSLFAALTNVKFPRATTDHRPGTEMASLGPV</sequence>
<feature type="region of interest" description="Disordered" evidence="1">
    <location>
        <begin position="1"/>
        <end position="50"/>
    </location>
</feature>
<dbReference type="EMBL" id="MPDP01000283">
    <property type="protein sequence ID" value="KAK1456902.1"/>
    <property type="molecule type" value="Genomic_DNA"/>
</dbReference>
<proteinExistence type="predicted"/>
<reference evidence="2" key="1">
    <citation type="submission" date="2016-11" db="EMBL/GenBank/DDBJ databases">
        <title>The genome sequence of Colletotrichum cuscutae.</title>
        <authorList>
            <person name="Baroncelli R."/>
        </authorList>
    </citation>
    <scope>NUCLEOTIDE SEQUENCE</scope>
    <source>
        <strain evidence="2">IMI 304802</strain>
    </source>
</reference>
<gene>
    <name evidence="2" type="ORF">CCUS01_09780</name>
</gene>
<keyword evidence="3" id="KW-1185">Reference proteome</keyword>
<accession>A0AAI9XN96</accession>
<comment type="caution">
    <text evidence="2">The sequence shown here is derived from an EMBL/GenBank/DDBJ whole genome shotgun (WGS) entry which is preliminary data.</text>
</comment>